<evidence type="ECO:0000313" key="2">
    <source>
        <dbReference type="EMBL" id="PPQ26825.1"/>
    </source>
</evidence>
<organism evidence="2 3">
    <name type="scientific">Rhodopila globiformis</name>
    <name type="common">Rhodopseudomonas globiformis</name>
    <dbReference type="NCBI Taxonomy" id="1071"/>
    <lineage>
        <taxon>Bacteria</taxon>
        <taxon>Pseudomonadati</taxon>
        <taxon>Pseudomonadota</taxon>
        <taxon>Alphaproteobacteria</taxon>
        <taxon>Acetobacterales</taxon>
        <taxon>Acetobacteraceae</taxon>
        <taxon>Rhodopila</taxon>
    </lineage>
</organism>
<feature type="compositionally biased region" description="Pro residues" evidence="1">
    <location>
        <begin position="92"/>
        <end position="107"/>
    </location>
</feature>
<feature type="region of interest" description="Disordered" evidence="1">
    <location>
        <begin position="84"/>
        <end position="293"/>
    </location>
</feature>
<evidence type="ECO:0008006" key="4">
    <source>
        <dbReference type="Google" id="ProtNLM"/>
    </source>
</evidence>
<dbReference type="Proteomes" id="UP000239724">
    <property type="component" value="Unassembled WGS sequence"/>
</dbReference>
<dbReference type="RefSeq" id="WP_158258677.1">
    <property type="nucleotide sequence ID" value="NZ_NHRY01000266.1"/>
</dbReference>
<keyword evidence="3" id="KW-1185">Reference proteome</keyword>
<dbReference type="AlphaFoldDB" id="A0A2S6MWT3"/>
<protein>
    <recommendedName>
        <fullName evidence="4">Cell division protein FtsL</fullName>
    </recommendedName>
</protein>
<feature type="compositionally biased region" description="Low complexity" evidence="1">
    <location>
        <begin position="121"/>
        <end position="143"/>
    </location>
</feature>
<dbReference type="OrthoDB" id="7165680at2"/>
<name>A0A2S6MWT3_RHOGL</name>
<feature type="compositionally biased region" description="Low complexity" evidence="1">
    <location>
        <begin position="161"/>
        <end position="170"/>
    </location>
</feature>
<feature type="compositionally biased region" description="Pro residues" evidence="1">
    <location>
        <begin position="149"/>
        <end position="160"/>
    </location>
</feature>
<proteinExistence type="predicted"/>
<reference evidence="2 3" key="1">
    <citation type="journal article" date="2018" name="Arch. Microbiol.">
        <title>New insights into the metabolic potential of the phototrophic purple bacterium Rhodopila globiformis DSM 161(T) from its draft genome sequence and evidence for a vanadium-dependent nitrogenase.</title>
        <authorList>
            <person name="Imhoff J.F."/>
            <person name="Rahn T."/>
            <person name="Kunzel S."/>
            <person name="Neulinger S.C."/>
        </authorList>
    </citation>
    <scope>NUCLEOTIDE SEQUENCE [LARGE SCALE GENOMIC DNA]</scope>
    <source>
        <strain evidence="2 3">DSM 161</strain>
    </source>
</reference>
<feature type="compositionally biased region" description="Basic and acidic residues" evidence="1">
    <location>
        <begin position="209"/>
        <end position="264"/>
    </location>
</feature>
<evidence type="ECO:0000313" key="3">
    <source>
        <dbReference type="Proteomes" id="UP000239724"/>
    </source>
</evidence>
<gene>
    <name evidence="2" type="ORF">CCS01_29270</name>
</gene>
<sequence length="329" mass="35782">MIRPITIATCLMACGSGLYLYQSKHEVQLLDRTIERTVHETAALREQSRLLVTEWTMLNDPERLRQLSDTYLNLRPIAPTQFTSLADLDNRLPPPEVETPPTPPEPAQTPVAALPEPAQTPASSAPPDAAPVASEPASPAVADAADDLPVPPRPVPPRAAPSPAVVAAVRPPSPRVPRPFAAEAPPRGFATADVRPAERHAFEQPQRTVEARSFEHHAPEQRSVHVADNRPPEQRPTHTADIRPPEQRPMHIAEIRQFEQRPAEVQRASATPLPRPRPVAPRPERYSPPPSNLAVAAPYGGSLLGMAHGAAPAVPRPMPVNATQWYSTN</sequence>
<evidence type="ECO:0000256" key="1">
    <source>
        <dbReference type="SAM" id="MobiDB-lite"/>
    </source>
</evidence>
<comment type="caution">
    <text evidence="2">The sequence shown here is derived from an EMBL/GenBank/DDBJ whole genome shotgun (WGS) entry which is preliminary data.</text>
</comment>
<accession>A0A2S6MWT3</accession>
<feature type="compositionally biased region" description="Pro residues" evidence="1">
    <location>
        <begin position="273"/>
        <end position="291"/>
    </location>
</feature>
<dbReference type="EMBL" id="NHRY01000266">
    <property type="protein sequence ID" value="PPQ26825.1"/>
    <property type="molecule type" value="Genomic_DNA"/>
</dbReference>